<dbReference type="PANTHER" id="PTHR46889">
    <property type="entry name" value="TRANSPOSASE INSF FOR INSERTION SEQUENCE IS3B-RELATED"/>
    <property type="match status" value="1"/>
</dbReference>
<evidence type="ECO:0000259" key="1">
    <source>
        <dbReference type="PROSITE" id="PS50994"/>
    </source>
</evidence>
<feature type="domain" description="Integrase catalytic" evidence="1">
    <location>
        <begin position="1"/>
        <end position="136"/>
    </location>
</feature>
<dbReference type="SUPFAM" id="SSF53098">
    <property type="entry name" value="Ribonuclease H-like"/>
    <property type="match status" value="1"/>
</dbReference>
<dbReference type="Proteomes" id="UP000620327">
    <property type="component" value="Unassembled WGS sequence"/>
</dbReference>
<evidence type="ECO:0000313" key="2">
    <source>
        <dbReference type="EMBL" id="MBC5770132.1"/>
    </source>
</evidence>
<dbReference type="InterPro" id="IPR050900">
    <property type="entry name" value="Transposase_IS3/IS150/IS904"/>
</dbReference>
<comment type="caution">
    <text evidence="2">The sequence shown here is derived from an EMBL/GenBank/DDBJ whole genome shotgun (WGS) entry which is preliminary data.</text>
</comment>
<protein>
    <submittedName>
        <fullName evidence="2">DDE-type integrase/transposase/recombinase</fullName>
    </submittedName>
</protein>
<proteinExistence type="predicted"/>
<dbReference type="PROSITE" id="PS50994">
    <property type="entry name" value="INTEGRASE"/>
    <property type="match status" value="1"/>
</dbReference>
<name>A0A923MJM4_9FIRM</name>
<dbReference type="InterPro" id="IPR036397">
    <property type="entry name" value="RNaseH_sf"/>
</dbReference>
<dbReference type="InterPro" id="IPR001584">
    <property type="entry name" value="Integrase_cat-core"/>
</dbReference>
<sequence length="137" mass="15671">MIFEFPGKIHPYRGDPKTYYNCLDQLCKRVKNVKEQTAGTVLHTDQGAVYSSRAFSRTHSNYNIIRSMSKAGTPTDNPIIESLNGWMKAELILDFGISKVSNLKKTLDQYVLYFNSERFAAALDYKTPIQYKTELGF</sequence>
<dbReference type="AlphaFoldDB" id="A0A923MJM4"/>
<gene>
    <name evidence="2" type="ORF">H8Z83_07330</name>
</gene>
<keyword evidence="3" id="KW-1185">Reference proteome</keyword>
<dbReference type="PANTHER" id="PTHR46889:SF4">
    <property type="entry name" value="TRANSPOSASE INSO FOR INSERTION SEQUENCE ELEMENT IS911B-RELATED"/>
    <property type="match status" value="1"/>
</dbReference>
<dbReference type="EMBL" id="JACOQI010000005">
    <property type="protein sequence ID" value="MBC5770132.1"/>
    <property type="molecule type" value="Genomic_DNA"/>
</dbReference>
<dbReference type="InterPro" id="IPR012337">
    <property type="entry name" value="RNaseH-like_sf"/>
</dbReference>
<dbReference type="GO" id="GO:0003676">
    <property type="term" value="F:nucleic acid binding"/>
    <property type="evidence" value="ECO:0007669"/>
    <property type="project" value="InterPro"/>
</dbReference>
<evidence type="ECO:0000313" key="3">
    <source>
        <dbReference type="Proteomes" id="UP000620327"/>
    </source>
</evidence>
<accession>A0A923MJM4</accession>
<dbReference type="Pfam" id="PF13683">
    <property type="entry name" value="rve_3"/>
    <property type="match status" value="1"/>
</dbReference>
<reference evidence="2" key="1">
    <citation type="submission" date="2020-08" db="EMBL/GenBank/DDBJ databases">
        <title>Genome public.</title>
        <authorList>
            <person name="Liu C."/>
            <person name="Sun Q."/>
        </authorList>
    </citation>
    <scope>NUCLEOTIDE SEQUENCE</scope>
    <source>
        <strain evidence="2">BX15</strain>
    </source>
</reference>
<organism evidence="2 3">
    <name type="scientific">Dysosmobacter segnis</name>
    <dbReference type="NCBI Taxonomy" id="2763042"/>
    <lineage>
        <taxon>Bacteria</taxon>
        <taxon>Bacillati</taxon>
        <taxon>Bacillota</taxon>
        <taxon>Clostridia</taxon>
        <taxon>Eubacteriales</taxon>
        <taxon>Oscillospiraceae</taxon>
        <taxon>Dysosmobacter</taxon>
    </lineage>
</organism>
<dbReference type="GO" id="GO:0015074">
    <property type="term" value="P:DNA integration"/>
    <property type="evidence" value="ECO:0007669"/>
    <property type="project" value="InterPro"/>
</dbReference>
<dbReference type="Gene3D" id="3.30.420.10">
    <property type="entry name" value="Ribonuclease H-like superfamily/Ribonuclease H"/>
    <property type="match status" value="1"/>
</dbReference>